<organism evidence="3 4">
    <name type="scientific">Sphingomonas humi</name>
    <dbReference type="NCBI Taxonomy" id="335630"/>
    <lineage>
        <taxon>Bacteria</taxon>
        <taxon>Pseudomonadati</taxon>
        <taxon>Pseudomonadota</taxon>
        <taxon>Alphaproteobacteria</taxon>
        <taxon>Sphingomonadales</taxon>
        <taxon>Sphingomonadaceae</taxon>
        <taxon>Sphingomonas</taxon>
    </lineage>
</organism>
<comment type="caution">
    <text evidence="3">The sequence shown here is derived from an EMBL/GenBank/DDBJ whole genome shotgun (WGS) entry which is preliminary data.</text>
</comment>
<feature type="domain" description="MobA-like NTP transferase" evidence="2">
    <location>
        <begin position="36"/>
        <end position="138"/>
    </location>
</feature>
<name>A0ABP7RG71_9SPHN</name>
<dbReference type="RefSeq" id="WP_344708368.1">
    <property type="nucleotide sequence ID" value="NZ_BAAAZD010000001.1"/>
</dbReference>
<evidence type="ECO:0000313" key="4">
    <source>
        <dbReference type="Proteomes" id="UP001501310"/>
    </source>
</evidence>
<keyword evidence="1" id="KW-0460">Magnesium</keyword>
<evidence type="ECO:0000313" key="3">
    <source>
        <dbReference type="EMBL" id="GAA3996999.1"/>
    </source>
</evidence>
<dbReference type="Proteomes" id="UP001501310">
    <property type="component" value="Unassembled WGS sequence"/>
</dbReference>
<sequence length="264" mass="28756">MTADRAATGPEQWTVLLLAGARPGGDALTQSLGVDYKPLLPIEGEPMLLRPLRALLAVEHVAAVRVLTQQVDRLAALMPSDPRVTVEPSDQTIAATMQRICADPATRFPLLVTAADHALLTPAMVREFIAGSAECDISIGFVSRSNMLTRFPDAQRTWLRFGQERYSGANLFALRTRAARIGIERWRAVEQDRKKGWRVLLQMGLPLFLGAVLRVRDLDATARGLSRSLGIVIKGIVLSDPTAAIDVDKPADYTLVNDILAGRA</sequence>
<dbReference type="EMBL" id="BAAAZD010000001">
    <property type="protein sequence ID" value="GAA3996999.1"/>
    <property type="molecule type" value="Genomic_DNA"/>
</dbReference>
<dbReference type="Pfam" id="PF12804">
    <property type="entry name" value="NTP_transf_3"/>
    <property type="match status" value="1"/>
</dbReference>
<gene>
    <name evidence="3" type="ORF">GCM10022211_02780</name>
</gene>
<keyword evidence="4" id="KW-1185">Reference proteome</keyword>
<dbReference type="InterPro" id="IPR029044">
    <property type="entry name" value="Nucleotide-diphossugar_trans"/>
</dbReference>
<accession>A0ABP7RG71</accession>
<proteinExistence type="predicted"/>
<evidence type="ECO:0000259" key="2">
    <source>
        <dbReference type="Pfam" id="PF12804"/>
    </source>
</evidence>
<dbReference type="Gene3D" id="3.90.550.10">
    <property type="entry name" value="Spore Coat Polysaccharide Biosynthesis Protein SpsA, Chain A"/>
    <property type="match status" value="1"/>
</dbReference>
<evidence type="ECO:0000256" key="1">
    <source>
        <dbReference type="ARBA" id="ARBA00022842"/>
    </source>
</evidence>
<reference evidence="4" key="1">
    <citation type="journal article" date="2019" name="Int. J. Syst. Evol. Microbiol.">
        <title>The Global Catalogue of Microorganisms (GCM) 10K type strain sequencing project: providing services to taxonomists for standard genome sequencing and annotation.</title>
        <authorList>
            <consortium name="The Broad Institute Genomics Platform"/>
            <consortium name="The Broad Institute Genome Sequencing Center for Infectious Disease"/>
            <person name="Wu L."/>
            <person name="Ma J."/>
        </authorList>
    </citation>
    <scope>NUCLEOTIDE SEQUENCE [LARGE SCALE GENOMIC DNA]</scope>
    <source>
        <strain evidence="4">JCM 16603</strain>
    </source>
</reference>
<dbReference type="SUPFAM" id="SSF53448">
    <property type="entry name" value="Nucleotide-diphospho-sugar transferases"/>
    <property type="match status" value="1"/>
</dbReference>
<protein>
    <submittedName>
        <fullName evidence="3">Nucleotidyltransferase family protein</fullName>
    </submittedName>
</protein>
<dbReference type="InterPro" id="IPR025877">
    <property type="entry name" value="MobA-like_NTP_Trfase"/>
</dbReference>